<dbReference type="InterPro" id="IPR038720">
    <property type="entry name" value="YprB_RNase_H-like_dom"/>
</dbReference>
<dbReference type="STRING" id="580340.Tlie_1571"/>
<evidence type="ECO:0000313" key="3">
    <source>
        <dbReference type="Proteomes" id="UP000005868"/>
    </source>
</evidence>
<dbReference type="KEGG" id="tli:Tlie_1571"/>
<gene>
    <name evidence="2" type="ordered locus">Tlie_1571</name>
</gene>
<dbReference type="Gene3D" id="1.25.40.10">
    <property type="entry name" value="Tetratricopeptide repeat domain"/>
    <property type="match status" value="1"/>
</dbReference>
<accession>G7V7N9</accession>
<dbReference type="HOGENOM" id="CLU_035904_2_0_0"/>
<dbReference type="Proteomes" id="UP000005868">
    <property type="component" value="Chromosome"/>
</dbReference>
<dbReference type="Pfam" id="PF13482">
    <property type="entry name" value="RNase_H_2"/>
    <property type="match status" value="1"/>
</dbReference>
<dbReference type="eggNOG" id="COG3359">
    <property type="taxonomic scope" value="Bacteria"/>
</dbReference>
<dbReference type="OrthoDB" id="9790530at2"/>
<sequence length="399" mass="45355">MDRLSRLERLLGPLPSRQESKETNNDIKGLPEGGKWVHEGVYVINKAFPLPYKHGCTLLDDVGHSALVLEPWGSKGTPVFLDLETTGLAGGSGTYAFLAGLAYVSDSTLVAKQIFLATPSSEELWLQVLFESFPKRDVSLVTYNGKSFDWPMIQTRTILNRKKVPISLLGHLDLLQLVRYLWKEKLENCRLSTVESELLEVQRTVADVPGWLVPKYYADFLKTGNALPLQGVFYHNLMDILSLIALKLKVSKIVSGSDTEDPEATLKAGDLWAARKRLQEAEKLWGFIADCNSHLSFEAKLRLAYWEKKRGNYDVAARLFEECTITLKGPTLINVLIELAKINEHHLKNIPRAIQFTRHALAVLDKARPFYDNWTWKKLRNPILHRLERLIRKSNIKRA</sequence>
<proteinExistence type="predicted"/>
<protein>
    <recommendedName>
        <fullName evidence="1">YprB ribonuclease H-like domain-containing protein</fullName>
    </recommendedName>
</protein>
<evidence type="ECO:0000259" key="1">
    <source>
        <dbReference type="Pfam" id="PF13482"/>
    </source>
</evidence>
<dbReference type="Gene3D" id="3.30.420.10">
    <property type="entry name" value="Ribonuclease H-like superfamily/Ribonuclease H"/>
    <property type="match status" value="1"/>
</dbReference>
<name>G7V7N9_THELD</name>
<reference evidence="3" key="1">
    <citation type="submission" date="2011-10" db="EMBL/GenBank/DDBJ databases">
        <title>The complete genome of chromosome of Thermovirga lienii DSM 17291.</title>
        <authorList>
            <consortium name="US DOE Joint Genome Institute (JGI-PGF)"/>
            <person name="Lucas S."/>
            <person name="Copeland A."/>
            <person name="Lapidus A."/>
            <person name="Glavina del Rio T."/>
            <person name="Dalin E."/>
            <person name="Tice H."/>
            <person name="Bruce D."/>
            <person name="Goodwin L."/>
            <person name="Pitluck S."/>
            <person name="Peters L."/>
            <person name="Mikhailova N."/>
            <person name="Saunders E."/>
            <person name="Kyrpides N."/>
            <person name="Mavromatis K."/>
            <person name="Ivanova N."/>
            <person name="Last F.I."/>
            <person name="Brettin T."/>
            <person name="Detter J.C."/>
            <person name="Han C."/>
            <person name="Larimer F."/>
            <person name="Land M."/>
            <person name="Hauser L."/>
            <person name="Markowitz V."/>
            <person name="Cheng J.-F."/>
            <person name="Hugenholtz P."/>
            <person name="Woyke T."/>
            <person name="Wu D."/>
            <person name="Spring S."/>
            <person name="Schroeder M."/>
            <person name="Brambilla E.-M."/>
            <person name="Klenk H.-P."/>
            <person name="Eisen J.A."/>
        </authorList>
    </citation>
    <scope>NUCLEOTIDE SEQUENCE [LARGE SCALE GENOMIC DNA]</scope>
    <source>
        <strain evidence="3">ATCC BAA-1197 / DSM 17291 / Cas60314</strain>
    </source>
</reference>
<dbReference type="PANTHER" id="PTHR38462:SF1">
    <property type="entry name" value="YPRB RIBONUCLEASE H-LIKE DOMAIN-CONTAINING PROTEIN"/>
    <property type="match status" value="1"/>
</dbReference>
<dbReference type="InterPro" id="IPR036397">
    <property type="entry name" value="RNaseH_sf"/>
</dbReference>
<dbReference type="GO" id="GO:0003676">
    <property type="term" value="F:nucleic acid binding"/>
    <property type="evidence" value="ECO:0007669"/>
    <property type="project" value="InterPro"/>
</dbReference>
<dbReference type="PANTHER" id="PTHR38462">
    <property type="entry name" value="EXONUCLEASE-LIKE PROTEIN"/>
    <property type="match status" value="1"/>
</dbReference>
<dbReference type="EMBL" id="CP003096">
    <property type="protein sequence ID" value="AER67293.1"/>
    <property type="molecule type" value="Genomic_DNA"/>
</dbReference>
<dbReference type="eggNOG" id="COG0457">
    <property type="taxonomic scope" value="Bacteria"/>
</dbReference>
<dbReference type="SUPFAM" id="SSF53098">
    <property type="entry name" value="Ribonuclease H-like"/>
    <property type="match status" value="1"/>
</dbReference>
<dbReference type="InterPro" id="IPR011990">
    <property type="entry name" value="TPR-like_helical_dom_sf"/>
</dbReference>
<organism evidence="2 3">
    <name type="scientific">Thermovirga lienii (strain ATCC BAA-1197 / DSM 17291 / Cas60314)</name>
    <dbReference type="NCBI Taxonomy" id="580340"/>
    <lineage>
        <taxon>Bacteria</taxon>
        <taxon>Thermotogati</taxon>
        <taxon>Synergistota</taxon>
        <taxon>Synergistia</taxon>
        <taxon>Synergistales</taxon>
        <taxon>Thermovirgaceae</taxon>
        <taxon>Thermovirga</taxon>
    </lineage>
</organism>
<evidence type="ECO:0000313" key="2">
    <source>
        <dbReference type="EMBL" id="AER67293.1"/>
    </source>
</evidence>
<feature type="domain" description="YprB ribonuclease H-like" evidence="1">
    <location>
        <begin position="79"/>
        <end position="247"/>
    </location>
</feature>
<keyword evidence="3" id="KW-1185">Reference proteome</keyword>
<dbReference type="SUPFAM" id="SSF48452">
    <property type="entry name" value="TPR-like"/>
    <property type="match status" value="1"/>
</dbReference>
<reference evidence="2 3" key="2">
    <citation type="journal article" date="2012" name="Stand. Genomic Sci.">
        <title>Genome sequence of the moderately thermophilic, amino-acid-degrading and sulfur-reducing bacterium Thermovirga lienii type strain (Cas60314(T)).</title>
        <authorList>
            <person name="Goker M."/>
            <person name="Saunders E."/>
            <person name="Lapidus A."/>
            <person name="Nolan M."/>
            <person name="Lucas S."/>
            <person name="Hammon N."/>
            <person name="Deshpande S."/>
            <person name="Cheng J.F."/>
            <person name="Han C."/>
            <person name="Tapia R."/>
            <person name="Goodwin L.A."/>
            <person name="Pitluck S."/>
            <person name="Liolios K."/>
            <person name="Mavromatis K."/>
            <person name="Pagani I."/>
            <person name="Ivanova N."/>
            <person name="Mikhailova N."/>
            <person name="Pati A."/>
            <person name="Chen A."/>
            <person name="Palaniappan K."/>
            <person name="Land M."/>
            <person name="Chang Y.J."/>
            <person name="Jeffries C.D."/>
            <person name="Brambilla E.M."/>
            <person name="Rohde M."/>
            <person name="Spring S."/>
            <person name="Detter J.C."/>
            <person name="Woyke T."/>
            <person name="Bristow J."/>
            <person name="Eisen J.A."/>
            <person name="Markowitz V."/>
            <person name="Hugenholtz P."/>
            <person name="Kyrpides N.C."/>
            <person name="Klenk H.P."/>
        </authorList>
    </citation>
    <scope>NUCLEOTIDE SEQUENCE [LARGE SCALE GENOMIC DNA]</scope>
    <source>
        <strain evidence="3">ATCC BAA-1197 / DSM 17291 / Cas60314</strain>
    </source>
</reference>
<dbReference type="InterPro" id="IPR012337">
    <property type="entry name" value="RNaseH-like_sf"/>
</dbReference>
<dbReference type="AlphaFoldDB" id="G7V7N9"/>